<dbReference type="GO" id="GO:0008641">
    <property type="term" value="F:ubiquitin-like modifier activating enzyme activity"/>
    <property type="evidence" value="ECO:0007669"/>
    <property type="project" value="InterPro"/>
</dbReference>
<reference evidence="1" key="1">
    <citation type="journal article" date="2003" name="Proc. Natl. Acad. Sci. U.S.A.">
        <title>Gene function analysis in environmental isolates: the nif regulon of the strict iron oxidizing bacterium Leptospirillum ferrooxidans.</title>
        <authorList>
            <person name="Parro V."/>
            <person name="Moreno-Paz M."/>
        </authorList>
    </citation>
    <scope>NUCLEOTIDE SEQUENCE</scope>
    <source>
        <strain evidence="1">L3.2</strain>
    </source>
</reference>
<accession>Q7X1H8</accession>
<name>Q7X1H8_9BACT</name>
<sequence length="56" mass="6126">MLLGIGEPLSDRLLLYDALSMDFRRVRVPKDPQCRLCGPHATIHSVSGSTDVTCAI</sequence>
<evidence type="ECO:0000313" key="1">
    <source>
        <dbReference type="EMBL" id="AAO38323.1"/>
    </source>
</evidence>
<dbReference type="Gene3D" id="3.40.50.720">
    <property type="entry name" value="NAD(P)-binding Rossmann-like Domain"/>
    <property type="match status" value="1"/>
</dbReference>
<proteinExistence type="predicted"/>
<dbReference type="AlphaFoldDB" id="Q7X1H8"/>
<dbReference type="EMBL" id="AY204388">
    <property type="protein sequence ID" value="AAO38323.1"/>
    <property type="molecule type" value="Genomic_DNA"/>
</dbReference>
<protein>
    <submittedName>
        <fullName evidence="1">Lfe139p3</fullName>
    </submittedName>
</protein>
<organism evidence="1">
    <name type="scientific">Leptospirillum ferrooxidans</name>
    <dbReference type="NCBI Taxonomy" id="180"/>
    <lineage>
        <taxon>Bacteria</taxon>
        <taxon>Pseudomonadati</taxon>
        <taxon>Nitrospirota</taxon>
        <taxon>Nitrospiria</taxon>
        <taxon>Nitrospirales</taxon>
        <taxon>Nitrospiraceae</taxon>
        <taxon>Leptospirillum</taxon>
    </lineage>
</organism>
<dbReference type="SUPFAM" id="SSF69572">
    <property type="entry name" value="Activating enzymes of the ubiquitin-like proteins"/>
    <property type="match status" value="1"/>
</dbReference>
<dbReference type="InterPro" id="IPR035985">
    <property type="entry name" value="Ubiquitin-activating_enz"/>
</dbReference>